<dbReference type="AlphaFoldDB" id="A0AA38RHU7"/>
<evidence type="ECO:0000313" key="2">
    <source>
        <dbReference type="EMBL" id="KAJ9150041.1"/>
    </source>
</evidence>
<gene>
    <name evidence="2" type="ORF">NKR19_g5483</name>
</gene>
<reference evidence="2" key="1">
    <citation type="submission" date="2022-07" db="EMBL/GenBank/DDBJ databases">
        <title>Fungi with potential for degradation of polypropylene.</title>
        <authorList>
            <person name="Gostincar C."/>
        </authorList>
    </citation>
    <scope>NUCLEOTIDE SEQUENCE</scope>
    <source>
        <strain evidence="2">EXF-13287</strain>
    </source>
</reference>
<evidence type="ECO:0000313" key="3">
    <source>
        <dbReference type="Proteomes" id="UP001174691"/>
    </source>
</evidence>
<dbReference type="EMBL" id="JANBVN010000075">
    <property type="protein sequence ID" value="KAJ9150041.1"/>
    <property type="molecule type" value="Genomic_DNA"/>
</dbReference>
<protein>
    <submittedName>
        <fullName evidence="2">Uncharacterized protein</fullName>
    </submittedName>
</protein>
<name>A0AA38RHU7_9PEZI</name>
<feature type="compositionally biased region" description="Basic and acidic residues" evidence="1">
    <location>
        <begin position="44"/>
        <end position="58"/>
    </location>
</feature>
<feature type="region of interest" description="Disordered" evidence="1">
    <location>
        <begin position="78"/>
        <end position="118"/>
    </location>
</feature>
<sequence>MDPRLHWPQPQTEEWYRNKLEEIEARGGRKANFGKAAQRMRERRLREPPKTFEESLPEKIRRDPAWLRALQKIHEDELAEAQANMSKKRGGGQRGPKAGRQGIKRQASSAGPTTPRKG</sequence>
<feature type="region of interest" description="Disordered" evidence="1">
    <location>
        <begin position="27"/>
        <end position="58"/>
    </location>
</feature>
<keyword evidence="3" id="KW-1185">Reference proteome</keyword>
<evidence type="ECO:0000256" key="1">
    <source>
        <dbReference type="SAM" id="MobiDB-lite"/>
    </source>
</evidence>
<accession>A0AA38RHU7</accession>
<comment type="caution">
    <text evidence="2">The sequence shown here is derived from an EMBL/GenBank/DDBJ whole genome shotgun (WGS) entry which is preliminary data.</text>
</comment>
<proteinExistence type="predicted"/>
<organism evidence="2 3">
    <name type="scientific">Coniochaeta hoffmannii</name>
    <dbReference type="NCBI Taxonomy" id="91930"/>
    <lineage>
        <taxon>Eukaryota</taxon>
        <taxon>Fungi</taxon>
        <taxon>Dikarya</taxon>
        <taxon>Ascomycota</taxon>
        <taxon>Pezizomycotina</taxon>
        <taxon>Sordariomycetes</taxon>
        <taxon>Sordariomycetidae</taxon>
        <taxon>Coniochaetales</taxon>
        <taxon>Coniochaetaceae</taxon>
        <taxon>Coniochaeta</taxon>
    </lineage>
</organism>
<dbReference type="Proteomes" id="UP001174691">
    <property type="component" value="Unassembled WGS sequence"/>
</dbReference>